<dbReference type="GO" id="GO:0006974">
    <property type="term" value="P:DNA damage response"/>
    <property type="evidence" value="ECO:0007669"/>
    <property type="project" value="InterPro"/>
</dbReference>
<dbReference type="GO" id="GO:0005634">
    <property type="term" value="C:nucleus"/>
    <property type="evidence" value="ECO:0007669"/>
    <property type="project" value="TreeGrafter"/>
</dbReference>
<sequence length="178" mass="18243">MSSVLSPQALRAEAFGVLLQPLACVLKAAAQTPGLPGLPAGSMSDSAVVDALLSSKSACVGLLCQTLAHVELLQPMPQRPSPWPQAPLLGAAVTILRFCNGSAAPTSDRGGRLCVILAGCVRVQRAALDFLGVLSQGTGPQELVTQVFAVLLEYLKSPDSSPTVQTWGTGGRRGGGGR</sequence>
<gene>
    <name evidence="5" type="primary">LOC109380182</name>
</gene>
<dbReference type="RefSeq" id="XP_019493037.1">
    <property type="nucleotide sequence ID" value="XM_019637492.1"/>
</dbReference>
<dbReference type="PANTHER" id="PTHR21331">
    <property type="entry name" value="BRCA1-ASSOCIATED ATM ACTIVATOR 1"/>
    <property type="match status" value="1"/>
</dbReference>
<feature type="region of interest" description="Disordered" evidence="3">
    <location>
        <begin position="159"/>
        <end position="178"/>
    </location>
</feature>
<dbReference type="SUPFAM" id="SSF48371">
    <property type="entry name" value="ARM repeat"/>
    <property type="match status" value="1"/>
</dbReference>
<organism evidence="4 5">
    <name type="scientific">Hipposideros armiger</name>
    <name type="common">Great Himalayan leaf-nosed bat</name>
    <dbReference type="NCBI Taxonomy" id="186990"/>
    <lineage>
        <taxon>Eukaryota</taxon>
        <taxon>Metazoa</taxon>
        <taxon>Chordata</taxon>
        <taxon>Craniata</taxon>
        <taxon>Vertebrata</taxon>
        <taxon>Euteleostomi</taxon>
        <taxon>Mammalia</taxon>
        <taxon>Eutheria</taxon>
        <taxon>Laurasiatheria</taxon>
        <taxon>Chiroptera</taxon>
        <taxon>Yinpterochiroptera</taxon>
        <taxon>Rhinolophoidea</taxon>
        <taxon>Hipposideridae</taxon>
        <taxon>Hipposideros</taxon>
    </lineage>
</organism>
<evidence type="ECO:0000256" key="3">
    <source>
        <dbReference type="SAM" id="MobiDB-lite"/>
    </source>
</evidence>
<dbReference type="GO" id="GO:0008283">
    <property type="term" value="P:cell population proliferation"/>
    <property type="evidence" value="ECO:0007669"/>
    <property type="project" value="InterPro"/>
</dbReference>
<dbReference type="InterPro" id="IPR016024">
    <property type="entry name" value="ARM-type_fold"/>
</dbReference>
<accession>A0A8B7QXK4</accession>
<evidence type="ECO:0000313" key="4">
    <source>
        <dbReference type="Proteomes" id="UP000694851"/>
    </source>
</evidence>
<dbReference type="OrthoDB" id="10057956at2759"/>
<dbReference type="GeneID" id="109380182"/>
<dbReference type="GO" id="GO:0005737">
    <property type="term" value="C:cytoplasm"/>
    <property type="evidence" value="ECO:0007669"/>
    <property type="project" value="UniProtKB-SubCell"/>
</dbReference>
<dbReference type="Proteomes" id="UP000694851">
    <property type="component" value="Unplaced"/>
</dbReference>
<keyword evidence="4" id="KW-1185">Reference proteome</keyword>
<evidence type="ECO:0000313" key="5">
    <source>
        <dbReference type="RefSeq" id="XP_019493037.1"/>
    </source>
</evidence>
<protein>
    <submittedName>
        <fullName evidence="5">BRCA1-associated ATM activator 1-like</fullName>
    </submittedName>
</protein>
<reference evidence="5" key="1">
    <citation type="submission" date="2025-08" db="UniProtKB">
        <authorList>
            <consortium name="RefSeq"/>
        </authorList>
    </citation>
    <scope>IDENTIFICATION</scope>
    <source>
        <tissue evidence="5">Muscle</tissue>
    </source>
</reference>
<dbReference type="KEGG" id="hai:109380182"/>
<dbReference type="AlphaFoldDB" id="A0A8B7QXK4"/>
<dbReference type="PANTHER" id="PTHR21331:SF2">
    <property type="entry name" value="BRCA1-ASSOCIATED ATM ACTIVATOR 1"/>
    <property type="match status" value="1"/>
</dbReference>
<proteinExistence type="predicted"/>
<comment type="subcellular location">
    <subcellularLocation>
        <location evidence="1">Cytoplasm</location>
    </subcellularLocation>
</comment>
<feature type="compositionally biased region" description="Gly residues" evidence="3">
    <location>
        <begin position="168"/>
        <end position="178"/>
    </location>
</feature>
<name>A0A8B7QXK4_HIPAR</name>
<dbReference type="InterPro" id="IPR038904">
    <property type="entry name" value="BRAT1"/>
</dbReference>
<evidence type="ECO:0000256" key="1">
    <source>
        <dbReference type="ARBA" id="ARBA00004496"/>
    </source>
</evidence>
<keyword evidence="2" id="KW-0963">Cytoplasm</keyword>
<evidence type="ECO:0000256" key="2">
    <source>
        <dbReference type="ARBA" id="ARBA00022490"/>
    </source>
</evidence>